<keyword evidence="2" id="KW-0812">Transmembrane</keyword>
<protein>
    <submittedName>
        <fullName evidence="3">Uncharacterized protein</fullName>
    </submittedName>
</protein>
<dbReference type="EnsemblPlants" id="TraesCS1B02G163000.2">
    <property type="protein sequence ID" value="TraesCS1B02G163000.2"/>
    <property type="gene ID" value="TraesCS1B02G163000"/>
</dbReference>
<dbReference type="KEGG" id="taes:123119977"/>
<keyword evidence="4" id="KW-1185">Reference proteome</keyword>
<dbReference type="Proteomes" id="UP000019116">
    <property type="component" value="Chromosome 1B"/>
</dbReference>
<keyword evidence="2" id="KW-0472">Membrane</keyword>
<dbReference type="Gramene" id="TraesSYM1B03G00276510.1">
    <property type="protein sequence ID" value="TraesSYM1B03G00276510.1"/>
    <property type="gene ID" value="TraesSYM1B03G00276510"/>
</dbReference>
<feature type="region of interest" description="Disordered" evidence="1">
    <location>
        <begin position="178"/>
        <end position="223"/>
    </location>
</feature>
<gene>
    <name evidence="3" type="primary">LOC123119977</name>
</gene>
<keyword evidence="2" id="KW-1133">Transmembrane helix</keyword>
<evidence type="ECO:0000313" key="4">
    <source>
        <dbReference type="Proteomes" id="UP000019116"/>
    </source>
</evidence>
<dbReference type="Gramene" id="TraesMAC1B03G00271150.1">
    <property type="protein sequence ID" value="TraesMAC1B03G00271150.1"/>
    <property type="gene ID" value="TraesMAC1B03G00271150"/>
</dbReference>
<dbReference type="Gramene" id="TraesNOR1B03G00274930.1">
    <property type="protein sequence ID" value="TraesNOR1B03G00274930.1"/>
    <property type="gene ID" value="TraesNOR1B03G00274930"/>
</dbReference>
<feature type="region of interest" description="Disordered" evidence="1">
    <location>
        <begin position="104"/>
        <end position="131"/>
    </location>
</feature>
<feature type="transmembrane region" description="Helical" evidence="2">
    <location>
        <begin position="383"/>
        <end position="402"/>
    </location>
</feature>
<evidence type="ECO:0000256" key="2">
    <source>
        <dbReference type="SAM" id="Phobius"/>
    </source>
</evidence>
<name>A0A3B5YWA6_WHEAT</name>
<evidence type="ECO:0000313" key="3">
    <source>
        <dbReference type="EnsemblPlants" id="TraesCS1B02G163000.2"/>
    </source>
</evidence>
<dbReference type="Gramene" id="TraesRN1B0100485200.2">
    <property type="protein sequence ID" value="TraesRN1B0100485200.2"/>
    <property type="gene ID" value="TraesRN1B0100485200"/>
</dbReference>
<dbReference type="GeneID" id="123119977"/>
<dbReference type="Gramene" id="TraesCS1B03G0478300.2">
    <property type="protein sequence ID" value="TraesCS1B03G0478300.2.CDS"/>
    <property type="gene ID" value="TraesCS1B03G0478300"/>
</dbReference>
<dbReference type="RefSeq" id="XP_044395901.1">
    <property type="nucleotide sequence ID" value="XM_044539966.1"/>
</dbReference>
<dbReference type="Gramene" id="TraesJAG1B03G00270190.1">
    <property type="protein sequence ID" value="TraesJAG1B03G00270190.1"/>
    <property type="gene ID" value="TraesJAG1B03G00270190"/>
</dbReference>
<proteinExistence type="predicted"/>
<dbReference type="Gramene" id="TraesLDM1B03G00269860.1">
    <property type="protein sequence ID" value="TraesLDM1B03G00269860.1"/>
    <property type="gene ID" value="TraesLDM1B03G00269860"/>
</dbReference>
<accession>A0A3B5YWA6</accession>
<sequence length="408" mass="45523">MCYDRGPTVLQPVELQTFFWKVELLDGASYNSNGDGSGTSTATTSTFFAVLPWAWEGKLRWENRFRWGKKIRPERLDRAKPTTSCGRRHRSCCMRGVGQKCRRRVRRPATRMAGEGDNRRRGGPATMATSKSVRPARCGIKRLYAESIVGACVDETTAVSNGYTCTNRMVAGGRSAGAYHPPSYTSPNSPLPGRGPRSLSRHGNQVSSADPEETDGELPTATPDRFPVCIRSSSCAVCRGPFAKAMFEFLNCIRMHQGDKNGKNSELKYDAQCGMSKGVFEWQCRQFEKVSSRTPELMRKMRANAQKMRVHFKDTEDLKTWDAYERNVLYACEHYLKTSLATPAVTPNSVLYEDLMKRKAYSKTRSGLLSMGLNKFKYCTRSLRLVAAGAAIGLAVGLGVGWKQQKIK</sequence>
<evidence type="ECO:0000256" key="1">
    <source>
        <dbReference type="SAM" id="MobiDB-lite"/>
    </source>
</evidence>
<reference evidence="3" key="1">
    <citation type="submission" date="2018-08" db="EMBL/GenBank/DDBJ databases">
        <authorList>
            <person name="Rossello M."/>
        </authorList>
    </citation>
    <scope>NUCLEOTIDE SEQUENCE [LARGE SCALE GENOMIC DNA]</scope>
    <source>
        <strain evidence="3">cv. Chinese Spring</strain>
    </source>
</reference>
<reference evidence="3" key="2">
    <citation type="submission" date="2018-10" db="UniProtKB">
        <authorList>
            <consortium name="EnsemblPlants"/>
        </authorList>
    </citation>
    <scope>IDENTIFICATION</scope>
</reference>
<dbReference type="Gramene" id="TraesCS1B02G163000.2">
    <property type="protein sequence ID" value="TraesCS1B02G163000.2"/>
    <property type="gene ID" value="TraesCS1B02G163000"/>
</dbReference>
<dbReference type="AlphaFoldDB" id="A0A3B5YWA6"/>
<dbReference type="Gramene" id="TraesSTA1B03G00268760.1">
    <property type="protein sequence ID" value="TraesSTA1B03G00268760.1"/>
    <property type="gene ID" value="TraesSTA1B03G00268760"/>
</dbReference>
<organism evidence="3">
    <name type="scientific">Triticum aestivum</name>
    <name type="common">Wheat</name>
    <dbReference type="NCBI Taxonomy" id="4565"/>
    <lineage>
        <taxon>Eukaryota</taxon>
        <taxon>Viridiplantae</taxon>
        <taxon>Streptophyta</taxon>
        <taxon>Embryophyta</taxon>
        <taxon>Tracheophyta</taxon>
        <taxon>Spermatophyta</taxon>
        <taxon>Magnoliopsida</taxon>
        <taxon>Liliopsida</taxon>
        <taxon>Poales</taxon>
        <taxon>Poaceae</taxon>
        <taxon>BOP clade</taxon>
        <taxon>Pooideae</taxon>
        <taxon>Triticodae</taxon>
        <taxon>Triticeae</taxon>
        <taxon>Triticinae</taxon>
        <taxon>Triticum</taxon>
    </lineage>
</organism>
<dbReference type="Gramene" id="TraesLAC1B03G00274000.1">
    <property type="protein sequence ID" value="TraesLAC1B03G00274000.1"/>
    <property type="gene ID" value="TraesLAC1B03G00274000"/>
</dbReference>